<evidence type="ECO:0000313" key="3">
    <source>
        <dbReference type="Proteomes" id="UP000606786"/>
    </source>
</evidence>
<reference evidence="2" key="1">
    <citation type="submission" date="2020-11" db="EMBL/GenBank/DDBJ databases">
        <authorList>
            <person name="Whitehead M."/>
        </authorList>
    </citation>
    <scope>NUCLEOTIDE SEQUENCE</scope>
    <source>
        <strain evidence="2">EGII</strain>
    </source>
</reference>
<comment type="caution">
    <text evidence="2">The sequence shown here is derived from an EMBL/GenBank/DDBJ whole genome shotgun (WGS) entry which is preliminary data.</text>
</comment>
<sequence>MCGVQSIPQQGFDYTWGFTDNTRTLEIPNREDVKGGLAAQKEVLFDVSSPEISDQVQKVIQGLDEMEDSQDDSPPTLEPGTLELSPKRDLQENINYNENDAIVRNKRPCSCDEYGKSVTCQGVVTRRRGLQAWWFFDWASSPDGGLFPPALLSPA</sequence>
<name>A0A811USK6_CERCA</name>
<proteinExistence type="predicted"/>
<dbReference type="EMBL" id="CAJHJT010000023">
    <property type="protein sequence ID" value="CAD7001950.1"/>
    <property type="molecule type" value="Genomic_DNA"/>
</dbReference>
<gene>
    <name evidence="2" type="ORF">CCAP1982_LOCUS10437</name>
</gene>
<dbReference type="AlphaFoldDB" id="A0A811USK6"/>
<dbReference type="Proteomes" id="UP000606786">
    <property type="component" value="Unassembled WGS sequence"/>
</dbReference>
<accession>A0A811USK6</accession>
<feature type="region of interest" description="Disordered" evidence="1">
    <location>
        <begin position="64"/>
        <end position="90"/>
    </location>
</feature>
<keyword evidence="3" id="KW-1185">Reference proteome</keyword>
<evidence type="ECO:0000256" key="1">
    <source>
        <dbReference type="SAM" id="MobiDB-lite"/>
    </source>
</evidence>
<evidence type="ECO:0000313" key="2">
    <source>
        <dbReference type="EMBL" id="CAD7001950.1"/>
    </source>
</evidence>
<protein>
    <submittedName>
        <fullName evidence="2">(Mediterranean fruit fly) hypothetical protein</fullName>
    </submittedName>
</protein>
<organism evidence="2 3">
    <name type="scientific">Ceratitis capitata</name>
    <name type="common">Mediterranean fruit fly</name>
    <name type="synonym">Tephritis capitata</name>
    <dbReference type="NCBI Taxonomy" id="7213"/>
    <lineage>
        <taxon>Eukaryota</taxon>
        <taxon>Metazoa</taxon>
        <taxon>Ecdysozoa</taxon>
        <taxon>Arthropoda</taxon>
        <taxon>Hexapoda</taxon>
        <taxon>Insecta</taxon>
        <taxon>Pterygota</taxon>
        <taxon>Neoptera</taxon>
        <taxon>Endopterygota</taxon>
        <taxon>Diptera</taxon>
        <taxon>Brachycera</taxon>
        <taxon>Muscomorpha</taxon>
        <taxon>Tephritoidea</taxon>
        <taxon>Tephritidae</taxon>
        <taxon>Ceratitis</taxon>
        <taxon>Ceratitis</taxon>
    </lineage>
</organism>